<evidence type="ECO:0000313" key="4">
    <source>
        <dbReference type="Proteomes" id="UP000256845"/>
    </source>
</evidence>
<sequence length="264" mass="29691">MPLLIQKGVRWLIIISALVQICGHGITARAEPIQLATGDYEPFTGPDLENGGVLTEIVQTVFEAMGRDSTVSFYPWQRAITTTQEGAFHATFPFLKNKEREQKFLFSDPIVSWESKIFIRKDTDIRYQNPESLTGLAECLPHHTAGIAEMDRLFNAGKITRMRPPSMKSCWLMIAHGRADFLIEDIFVARIAQRSYLGDKEGEVVPLDAVISIDPGYLMFPKSLKNSVFLRDLFNTTLNTPAVVSQIQAIRERHILRLAKPASS</sequence>
<gene>
    <name evidence="3" type="ORF">DFP90_103252</name>
</gene>
<dbReference type="Gene3D" id="3.40.190.10">
    <property type="entry name" value="Periplasmic binding protein-like II"/>
    <property type="match status" value="2"/>
</dbReference>
<evidence type="ECO:0000256" key="1">
    <source>
        <dbReference type="ARBA" id="ARBA00022729"/>
    </source>
</evidence>
<dbReference type="InterPro" id="IPR001638">
    <property type="entry name" value="Solute-binding_3/MltF_N"/>
</dbReference>
<reference evidence="3 4" key="1">
    <citation type="submission" date="2018-07" db="EMBL/GenBank/DDBJ databases">
        <title>Genomic Encyclopedia of Type Strains, Phase III (KMG-III): the genomes of soil and plant-associated and newly described type strains.</title>
        <authorList>
            <person name="Whitman W."/>
        </authorList>
    </citation>
    <scope>NUCLEOTIDE SEQUENCE [LARGE SCALE GENOMIC DNA]</scope>
    <source>
        <strain evidence="3 4">CECT 8488</strain>
    </source>
</reference>
<dbReference type="Proteomes" id="UP000256845">
    <property type="component" value="Unassembled WGS sequence"/>
</dbReference>
<name>A0A3D9HQ68_9PROT</name>
<evidence type="ECO:0000259" key="2">
    <source>
        <dbReference type="Pfam" id="PF00497"/>
    </source>
</evidence>
<dbReference type="AlphaFoldDB" id="A0A3D9HQ68"/>
<organism evidence="3 4">
    <name type="scientific">Aestuariispira insulae</name>
    <dbReference type="NCBI Taxonomy" id="1461337"/>
    <lineage>
        <taxon>Bacteria</taxon>
        <taxon>Pseudomonadati</taxon>
        <taxon>Pseudomonadota</taxon>
        <taxon>Alphaproteobacteria</taxon>
        <taxon>Rhodospirillales</taxon>
        <taxon>Kiloniellaceae</taxon>
        <taxon>Aestuariispira</taxon>
    </lineage>
</organism>
<dbReference type="SUPFAM" id="SSF53850">
    <property type="entry name" value="Periplasmic binding protein-like II"/>
    <property type="match status" value="1"/>
</dbReference>
<dbReference type="PANTHER" id="PTHR35936:SF25">
    <property type="entry name" value="ABC TRANSPORTER SUBSTRATE-BINDING PROTEIN"/>
    <property type="match status" value="1"/>
</dbReference>
<dbReference type="OrthoDB" id="2081943at2"/>
<dbReference type="RefSeq" id="WP_115936339.1">
    <property type="nucleotide sequence ID" value="NZ_QRDW01000003.1"/>
</dbReference>
<keyword evidence="1" id="KW-0732">Signal</keyword>
<dbReference type="PANTHER" id="PTHR35936">
    <property type="entry name" value="MEMBRANE-BOUND LYTIC MUREIN TRANSGLYCOSYLASE F"/>
    <property type="match status" value="1"/>
</dbReference>
<evidence type="ECO:0000313" key="3">
    <source>
        <dbReference type="EMBL" id="RED51451.1"/>
    </source>
</evidence>
<proteinExistence type="predicted"/>
<keyword evidence="4" id="KW-1185">Reference proteome</keyword>
<comment type="caution">
    <text evidence="3">The sequence shown here is derived from an EMBL/GenBank/DDBJ whole genome shotgun (WGS) entry which is preliminary data.</text>
</comment>
<accession>A0A3D9HQ68</accession>
<feature type="domain" description="Solute-binding protein family 3/N-terminal" evidence="2">
    <location>
        <begin position="38"/>
        <end position="239"/>
    </location>
</feature>
<dbReference type="EMBL" id="QRDW01000003">
    <property type="protein sequence ID" value="RED51451.1"/>
    <property type="molecule type" value="Genomic_DNA"/>
</dbReference>
<dbReference type="Pfam" id="PF00497">
    <property type="entry name" value="SBP_bac_3"/>
    <property type="match status" value="1"/>
</dbReference>
<protein>
    <submittedName>
        <fullName evidence="3">ABC-type amino acid transport substrate-binding protein</fullName>
    </submittedName>
</protein>